<sequence>ESSSFSTQSEPLMNDATHMAYSITVLTGNRWGADSGVDLFITIYGDVKKSDLIVLEENAARVPKFGQNKLDTFHTVQPHLGTLQKIVLGHDVKGYG</sequence>
<dbReference type="EMBL" id="BTSY01000005">
    <property type="protein sequence ID" value="GMT27172.1"/>
    <property type="molecule type" value="Genomic_DNA"/>
</dbReference>
<dbReference type="PROSITE" id="PS50095">
    <property type="entry name" value="PLAT"/>
    <property type="match status" value="1"/>
</dbReference>
<dbReference type="InterPro" id="IPR001024">
    <property type="entry name" value="PLAT/LH2_dom"/>
</dbReference>
<dbReference type="AlphaFoldDB" id="A0AAV5W5R0"/>
<dbReference type="SUPFAM" id="SSF49723">
    <property type="entry name" value="Lipase/lipooxygenase domain (PLAT/LH2 domain)"/>
    <property type="match status" value="1"/>
</dbReference>
<accession>A0AAV5W5R0</accession>
<proteinExistence type="predicted"/>
<dbReference type="PANTHER" id="PTHR45901">
    <property type="entry name" value="PROTEIN CBG12474"/>
    <property type="match status" value="1"/>
</dbReference>
<gene>
    <name evidence="3" type="ORF">PFISCL1PPCAC_18469</name>
</gene>
<name>A0AAV5W5R0_9BILA</name>
<feature type="non-terminal residue" evidence="3">
    <location>
        <position position="96"/>
    </location>
</feature>
<dbReference type="InterPro" id="IPR052970">
    <property type="entry name" value="Inner_ear_hair_cell_LOXHD"/>
</dbReference>
<organism evidence="3 4">
    <name type="scientific">Pristionchus fissidentatus</name>
    <dbReference type="NCBI Taxonomy" id="1538716"/>
    <lineage>
        <taxon>Eukaryota</taxon>
        <taxon>Metazoa</taxon>
        <taxon>Ecdysozoa</taxon>
        <taxon>Nematoda</taxon>
        <taxon>Chromadorea</taxon>
        <taxon>Rhabditida</taxon>
        <taxon>Rhabditina</taxon>
        <taxon>Diplogasteromorpha</taxon>
        <taxon>Diplogasteroidea</taxon>
        <taxon>Neodiplogasteridae</taxon>
        <taxon>Pristionchus</taxon>
    </lineage>
</organism>
<evidence type="ECO:0000259" key="2">
    <source>
        <dbReference type="PROSITE" id="PS50095"/>
    </source>
</evidence>
<evidence type="ECO:0000313" key="3">
    <source>
        <dbReference type="EMBL" id="GMT27172.1"/>
    </source>
</evidence>
<keyword evidence="4" id="KW-1185">Reference proteome</keyword>
<reference evidence="3" key="1">
    <citation type="submission" date="2023-10" db="EMBL/GenBank/DDBJ databases">
        <title>Genome assembly of Pristionchus species.</title>
        <authorList>
            <person name="Yoshida K."/>
            <person name="Sommer R.J."/>
        </authorList>
    </citation>
    <scope>NUCLEOTIDE SEQUENCE</scope>
    <source>
        <strain evidence="3">RS5133</strain>
    </source>
</reference>
<feature type="domain" description="PLAT" evidence="2">
    <location>
        <begin position="19"/>
        <end position="96"/>
    </location>
</feature>
<evidence type="ECO:0000256" key="1">
    <source>
        <dbReference type="PROSITE-ProRule" id="PRU00152"/>
    </source>
</evidence>
<protein>
    <recommendedName>
        <fullName evidence="2">PLAT domain-containing protein</fullName>
    </recommendedName>
</protein>
<dbReference type="Pfam" id="PF01477">
    <property type="entry name" value="PLAT"/>
    <property type="match status" value="1"/>
</dbReference>
<dbReference type="InterPro" id="IPR036392">
    <property type="entry name" value="PLAT/LH2_dom_sf"/>
</dbReference>
<comment type="caution">
    <text evidence="1">Lacks conserved residue(s) required for the propagation of feature annotation.</text>
</comment>
<comment type="caution">
    <text evidence="3">The sequence shown here is derived from an EMBL/GenBank/DDBJ whole genome shotgun (WGS) entry which is preliminary data.</text>
</comment>
<evidence type="ECO:0000313" key="4">
    <source>
        <dbReference type="Proteomes" id="UP001432322"/>
    </source>
</evidence>
<dbReference type="PANTHER" id="PTHR45901:SF7">
    <property type="entry name" value="OXYGEN-REGULATED PROTEIN 1"/>
    <property type="match status" value="1"/>
</dbReference>
<dbReference type="Gene3D" id="2.40.180.10">
    <property type="entry name" value="Catalase core domain"/>
    <property type="match status" value="1"/>
</dbReference>
<feature type="non-terminal residue" evidence="3">
    <location>
        <position position="1"/>
    </location>
</feature>
<dbReference type="Proteomes" id="UP001432322">
    <property type="component" value="Unassembled WGS sequence"/>
</dbReference>